<feature type="transmembrane region" description="Helical" evidence="1">
    <location>
        <begin position="20"/>
        <end position="44"/>
    </location>
</feature>
<dbReference type="Proteomes" id="UP000523161">
    <property type="component" value="Unassembled WGS sequence"/>
</dbReference>
<feature type="domain" description="Type VI secretion system IcmF C-terminal" evidence="2">
    <location>
        <begin position="1057"/>
        <end position="1160"/>
    </location>
</feature>
<gene>
    <name evidence="6" type="primary">tssM</name>
    <name evidence="6" type="ORF">HRH59_07705</name>
</gene>
<protein>
    <submittedName>
        <fullName evidence="6">Type VI secretion system membrane subunit TssM</fullName>
    </submittedName>
</protein>
<dbReference type="Pfam" id="PF14331">
    <property type="entry name" value="IcmF-related_N"/>
    <property type="match status" value="1"/>
</dbReference>
<evidence type="ECO:0000259" key="5">
    <source>
        <dbReference type="Pfam" id="PF21070"/>
    </source>
</evidence>
<reference evidence="6 7" key="1">
    <citation type="submission" date="2020-06" db="EMBL/GenBank/DDBJ databases">
        <title>Rheinheimera sp. nov., a marine bacterium isolated from coastal.</title>
        <authorList>
            <person name="Yu Q."/>
            <person name="Qi Y."/>
            <person name="Pu J."/>
        </authorList>
    </citation>
    <scope>NUCLEOTIDE SEQUENCE [LARGE SCALE GENOMIC DNA]</scope>
    <source>
        <strain evidence="6 7">YQF-2</strain>
    </source>
</reference>
<evidence type="ECO:0000259" key="4">
    <source>
        <dbReference type="Pfam" id="PF14331"/>
    </source>
</evidence>
<dbReference type="Pfam" id="PF21070">
    <property type="entry name" value="IcmF_helical"/>
    <property type="match status" value="1"/>
</dbReference>
<evidence type="ECO:0000256" key="1">
    <source>
        <dbReference type="SAM" id="Phobius"/>
    </source>
</evidence>
<keyword evidence="7" id="KW-1185">Reference proteome</keyword>
<keyword evidence="1" id="KW-0812">Transmembrane</keyword>
<feature type="domain" description="Type VI secretion system component TssM1 helical" evidence="5">
    <location>
        <begin position="953"/>
        <end position="1023"/>
    </location>
</feature>
<name>A0A7Y5ARA1_9GAMM</name>
<dbReference type="InterPro" id="IPR009612">
    <property type="entry name" value="IcmF-rel"/>
</dbReference>
<dbReference type="PANTHER" id="PTHR36153">
    <property type="entry name" value="INNER MEMBRANE PROTEIN-RELATED"/>
    <property type="match status" value="1"/>
</dbReference>
<sequence length="1182" mass="133519">MKVKTALQSLVRLLKSSVFITVLGLLALALLIWFGGPLLAIAGYEPLAGASARLVTLLVIALFWGGTHYIRGLRETRSHKQAVDTLLNGDEFQQHDELAKRDIDVLRERMQKALDILKHARFGKARDIYQLPWYMLIGPPGSGKTTALHNSGLEFPLKEHMGADAIEGIGGTRQCDWWFTNQAVLIDTAGRYTTQDSHAAQDSTAWQGFLGLLRKHRPRRPINGVIVFVSLADLLNQTRTERNLHARAIKQRVQELQNQLGMSFPVYVMFTKADLIAGFTEFFDNLTEEEREQVWGMTFDAAQDDSEKGVVAQFNKEFHAIINRLTQRLFSRLQFEHDAENRAAIYEFPRQLRLLQSAADDFLKEIFAPNPFEKATMLRGVYIASATQEGVPIDRIMSQLGSNFGLAEPPLRRQTGEGKGYFIKRFFEEIVIPERELASVNLQHKARHRLIRRGVLAATAVSAVWLVVAWAGSYNWNTGLVDEVSRSIADYQQLTESGTDIEDVVALNAQLNLLRDLPAGYAGALPTDGPKNLGLYQGDKLGQAAKTAYQSGLYHSFVPFLLDSLTAEMQLNAQHRDYLYETLKTYLMVFKPQYFNAEQVSSWFSLYVERRFPGDVNLPLRLSLQNHLQALLENGIKGASYNDDVVIAARELLLTVPLAERAYQRIRTELVRSHIPDFRLVDVLGTDGVKVVQRKSGLPLQQGISGLYTYQGFHGLFNVEKRRIIRSLMEDSWVYGEQAEGENGQADSSLSEQVTEKYLRDYVYLWQELLDDISIRSVDDVEQGVFVTKVLSGPEQPIQNIIKAIQQNVRLTSLPESAEANMAKDVAGKVADTQFSSQKSRLNRLLPDDMSALTQKLPGKEVEQAFSQLLNIGDAQLEQIAQTSRMYNEYLERLYIPGGMARQAYANQLNAEGGNELSVALRRLKSDVPAPFSVWLGELSADTGKLFAKGSRQHINEAWQGTVLAEYKRAIAGRYPLNRRSKDDIKLRDFERFFGYGGTLDSFFKDYLQPFVNTSRSSWTFKKDIGLDSSVLRTFQNAEKIRAAFFDGGSQKLKVGFSLRPLYLDRHITHLLLELDGQELSYRHGPTRSRQFFWPGDRNKLQTRLVFTPANSGLPSNISKEGEWSWFRFLDELTQDRPQTRTDMVLHLAVQGNSARVELVPDTVNNPFWSSALETFSCPASL</sequence>
<dbReference type="NCBIfam" id="TIGR03348">
    <property type="entry name" value="VI_IcmF"/>
    <property type="match status" value="1"/>
</dbReference>
<evidence type="ECO:0000259" key="2">
    <source>
        <dbReference type="Pfam" id="PF06744"/>
    </source>
</evidence>
<accession>A0A7Y5ARA1</accession>
<dbReference type="InterPro" id="IPR053156">
    <property type="entry name" value="T6SS_TssM-like"/>
</dbReference>
<keyword evidence="1" id="KW-1133">Transmembrane helix</keyword>
<dbReference type="InterPro" id="IPR025743">
    <property type="entry name" value="TssM1_N"/>
</dbReference>
<feature type="transmembrane region" description="Helical" evidence="1">
    <location>
        <begin position="455"/>
        <end position="476"/>
    </location>
</feature>
<organism evidence="6 7">
    <name type="scientific">Rheinheimera lutimaris</name>
    <dbReference type="NCBI Taxonomy" id="2740584"/>
    <lineage>
        <taxon>Bacteria</taxon>
        <taxon>Pseudomonadati</taxon>
        <taxon>Pseudomonadota</taxon>
        <taxon>Gammaproteobacteria</taxon>
        <taxon>Chromatiales</taxon>
        <taxon>Chromatiaceae</taxon>
        <taxon>Rheinheimera</taxon>
    </lineage>
</organism>
<dbReference type="InterPro" id="IPR017731">
    <property type="entry name" value="TssM1-like"/>
</dbReference>
<dbReference type="PANTHER" id="PTHR36153:SF1">
    <property type="entry name" value="TYPE VI SECRETION SYSTEM COMPONENT TSSM1"/>
    <property type="match status" value="1"/>
</dbReference>
<evidence type="ECO:0000259" key="3">
    <source>
        <dbReference type="Pfam" id="PF06761"/>
    </source>
</evidence>
<evidence type="ECO:0000313" key="6">
    <source>
        <dbReference type="EMBL" id="NRQ42456.1"/>
    </source>
</evidence>
<feature type="transmembrane region" description="Helical" evidence="1">
    <location>
        <begin position="50"/>
        <end position="70"/>
    </location>
</feature>
<dbReference type="AlphaFoldDB" id="A0A7Y5ARA1"/>
<dbReference type="RefSeq" id="WP_173500699.1">
    <property type="nucleotide sequence ID" value="NZ_JABSOD010000006.1"/>
</dbReference>
<proteinExistence type="predicted"/>
<comment type="caution">
    <text evidence="6">The sequence shown here is derived from an EMBL/GenBank/DDBJ whole genome shotgun (WGS) entry which is preliminary data.</text>
</comment>
<dbReference type="SUPFAM" id="SSF52540">
    <property type="entry name" value="P-loop containing nucleoside triphosphate hydrolases"/>
    <property type="match status" value="1"/>
</dbReference>
<dbReference type="Pfam" id="PF06744">
    <property type="entry name" value="IcmF_C"/>
    <property type="match status" value="1"/>
</dbReference>
<dbReference type="InterPro" id="IPR048677">
    <property type="entry name" value="TssM1_hel"/>
</dbReference>
<feature type="domain" description="IcmF-related" evidence="3">
    <location>
        <begin position="510"/>
        <end position="809"/>
    </location>
</feature>
<feature type="domain" description="Type VI secretion system component TssM1 N-terminal" evidence="4">
    <location>
        <begin position="200"/>
        <end position="458"/>
    </location>
</feature>
<dbReference type="Pfam" id="PF06761">
    <property type="entry name" value="IcmF-related"/>
    <property type="match status" value="1"/>
</dbReference>
<keyword evidence="1" id="KW-0472">Membrane</keyword>
<dbReference type="InterPro" id="IPR010623">
    <property type="entry name" value="IcmF_C"/>
</dbReference>
<dbReference type="EMBL" id="JABSOD010000006">
    <property type="protein sequence ID" value="NRQ42456.1"/>
    <property type="molecule type" value="Genomic_DNA"/>
</dbReference>
<dbReference type="InterPro" id="IPR027417">
    <property type="entry name" value="P-loop_NTPase"/>
</dbReference>
<evidence type="ECO:0000313" key="7">
    <source>
        <dbReference type="Proteomes" id="UP000523161"/>
    </source>
</evidence>